<dbReference type="RefSeq" id="WP_089843794.1">
    <property type="nucleotide sequence ID" value="NZ_FOZL01000002.1"/>
</dbReference>
<feature type="compositionally biased region" description="Acidic residues" evidence="1">
    <location>
        <begin position="1"/>
        <end position="17"/>
    </location>
</feature>
<feature type="region of interest" description="Disordered" evidence="1">
    <location>
        <begin position="1"/>
        <end position="26"/>
    </location>
</feature>
<keyword evidence="3" id="KW-1185">Reference proteome</keyword>
<proteinExistence type="predicted"/>
<gene>
    <name evidence="2" type="ORF">SAMN05421771_4326</name>
</gene>
<reference evidence="2 3" key="1">
    <citation type="submission" date="2016-10" db="EMBL/GenBank/DDBJ databases">
        <authorList>
            <person name="de Groot N.N."/>
        </authorList>
    </citation>
    <scope>NUCLEOTIDE SEQUENCE [LARGE SCALE GENOMIC DNA]</scope>
    <source>
        <strain evidence="2 3">DSM 21001</strain>
    </source>
</reference>
<protein>
    <submittedName>
        <fullName evidence="2">Uncharacterized protein</fullName>
    </submittedName>
</protein>
<dbReference type="STRING" id="474950.SAMN05421771_4326"/>
<evidence type="ECO:0000256" key="1">
    <source>
        <dbReference type="SAM" id="MobiDB-lite"/>
    </source>
</evidence>
<sequence length="311" mass="34690">MTMDEDYAERGDDDDESERFHLDDSSIAAAAMAPPAPRPVVPGRGSAGVLRRELNERAFRYAVRRGLVHDMTPTAHPSVVFGPDGTRHGNFLDATYRAIVADAGWAKRLTKAHTAHRRVWPRAEWRWRELDAAASSDALLMNVFCYPGVLEGRELRALLGVVAGVHPEFGYTPRIPLKNGTFDRTEIDLRLGDLLVEAKLTETAVGPTRRALLDRYPGFVEAFEPRLEENIPGYQLHRGVLAAASSPGARFCVLADVRRPDLLEAWHAVMATVRTADLRCRLQMLTWQEVAAALPEELQGFLEERYGIVPM</sequence>
<organism evidence="2 3">
    <name type="scientific">Granulicella pectinivorans</name>
    <dbReference type="NCBI Taxonomy" id="474950"/>
    <lineage>
        <taxon>Bacteria</taxon>
        <taxon>Pseudomonadati</taxon>
        <taxon>Acidobacteriota</taxon>
        <taxon>Terriglobia</taxon>
        <taxon>Terriglobales</taxon>
        <taxon>Acidobacteriaceae</taxon>
        <taxon>Granulicella</taxon>
    </lineage>
</organism>
<dbReference type="OrthoDB" id="116667at2"/>
<name>A0A1I6N1K9_9BACT</name>
<dbReference type="InterPro" id="IPR054333">
    <property type="entry name" value="REase-ARP-assoc"/>
</dbReference>
<dbReference type="AlphaFoldDB" id="A0A1I6N1K9"/>
<evidence type="ECO:0000313" key="2">
    <source>
        <dbReference type="EMBL" id="SFS21777.1"/>
    </source>
</evidence>
<dbReference type="Proteomes" id="UP000199024">
    <property type="component" value="Unassembled WGS sequence"/>
</dbReference>
<accession>A0A1I6N1K9</accession>
<evidence type="ECO:0000313" key="3">
    <source>
        <dbReference type="Proteomes" id="UP000199024"/>
    </source>
</evidence>
<dbReference type="Pfam" id="PF22558">
    <property type="entry name" value="REase-ARP"/>
    <property type="match status" value="1"/>
</dbReference>
<dbReference type="EMBL" id="FOZL01000002">
    <property type="protein sequence ID" value="SFS21777.1"/>
    <property type="molecule type" value="Genomic_DNA"/>
</dbReference>